<dbReference type="InterPro" id="IPR017475">
    <property type="entry name" value="EPS_sugar_tfrase"/>
</dbReference>
<gene>
    <name evidence="10" type="ORF">SXIM_11740</name>
</gene>
<dbReference type="Proteomes" id="UP000034034">
    <property type="component" value="Chromosome"/>
</dbReference>
<feature type="region of interest" description="Disordered" evidence="7">
    <location>
        <begin position="1"/>
        <end position="30"/>
    </location>
</feature>
<protein>
    <submittedName>
        <fullName evidence="10">Undecaprenyl-phosphate glucose phosphotransferase</fullName>
    </submittedName>
</protein>
<dbReference type="GO" id="GO:0016780">
    <property type="term" value="F:phosphotransferase activity, for other substituted phosphate groups"/>
    <property type="evidence" value="ECO:0007669"/>
    <property type="project" value="TreeGrafter"/>
</dbReference>
<feature type="compositionally biased region" description="Low complexity" evidence="7">
    <location>
        <begin position="7"/>
        <end position="19"/>
    </location>
</feature>
<comment type="similarity">
    <text evidence="2">Belongs to the bacterial sugar transferase family.</text>
</comment>
<reference evidence="10" key="1">
    <citation type="submission" date="2019-08" db="EMBL/GenBank/DDBJ databases">
        <title>Complete genome sequence of a mangrove-derived Streptomyces xiamenensis.</title>
        <authorList>
            <person name="Xu J."/>
        </authorList>
    </citation>
    <scope>NUCLEOTIDE SEQUENCE</scope>
    <source>
        <strain evidence="10">318</strain>
    </source>
</reference>
<dbReference type="PANTHER" id="PTHR30576:SF10">
    <property type="entry name" value="SLL5057 PROTEIN"/>
    <property type="match status" value="1"/>
</dbReference>
<feature type="transmembrane region" description="Helical" evidence="8">
    <location>
        <begin position="316"/>
        <end position="336"/>
    </location>
</feature>
<name>A0A0F7FR01_9ACTN</name>
<feature type="transmembrane region" description="Helical" evidence="8">
    <location>
        <begin position="91"/>
        <end position="113"/>
    </location>
</feature>
<feature type="transmembrane region" description="Helical" evidence="8">
    <location>
        <begin position="61"/>
        <end position="79"/>
    </location>
</feature>
<keyword evidence="3" id="KW-0808">Transferase</keyword>
<keyword evidence="4 8" id="KW-0812">Transmembrane</keyword>
<feature type="transmembrane region" description="Helical" evidence="8">
    <location>
        <begin position="119"/>
        <end position="141"/>
    </location>
</feature>
<sequence length="502" mass="53238">MRPLGTSRSGAVRRPSAASAPPPTRRRDKPAWYAPTALATDALGVFVPVLAAFTATGEPRPLAAAATAATAWAGVRAAHHRYALRTLGETRGLLSSLHDWLILLGLLAALRVLTGESSSLLTAVGALAPAPFLTALAAALTHRHLTRSRRRAQALCRVLVVGEPGPVDAVTAQLAARTDHAYVVIGTVPVGGGHLTCGAPETGRLTADEPTLTLALSEVLPEGPDGSTVLDAARRLEADLILVAPGSLLTGDRLRRLSWAVHDAGLGFVIASGLSEVAPGRVRVQATAGLSLLHVVPPLRRGPQPFLKAALDRTGAALGLLLLAPLLAAVALAVRLDSSGPALYRQTRVGLRGEPFTMWKFRTMVTDAERLRPALETANDHCGGPLFKMRRDPRVTRVGRWLRRSSLDELPQLLNVLSGRMSLVGPRPPLPDEVERYGSAALRRLSVKPGLTGPWQVGGRSELSWDESLALDLSYADNWSLTGDLDVLARTFRAVVDGRGAY</sequence>
<dbReference type="PANTHER" id="PTHR30576">
    <property type="entry name" value="COLANIC BIOSYNTHESIS UDP-GLUCOSE LIPID CARRIER TRANSFERASE"/>
    <property type="match status" value="1"/>
</dbReference>
<evidence type="ECO:0000256" key="2">
    <source>
        <dbReference type="ARBA" id="ARBA00006464"/>
    </source>
</evidence>
<keyword evidence="11" id="KW-1185">Reference proteome</keyword>
<accession>A0A0F7FR01</accession>
<dbReference type="AlphaFoldDB" id="A0A0F7FR01"/>
<evidence type="ECO:0000256" key="6">
    <source>
        <dbReference type="ARBA" id="ARBA00023136"/>
    </source>
</evidence>
<evidence type="ECO:0000256" key="8">
    <source>
        <dbReference type="SAM" id="Phobius"/>
    </source>
</evidence>
<evidence type="ECO:0000256" key="7">
    <source>
        <dbReference type="SAM" id="MobiDB-lite"/>
    </source>
</evidence>
<dbReference type="Pfam" id="PF02397">
    <property type="entry name" value="Bac_transf"/>
    <property type="match status" value="1"/>
</dbReference>
<proteinExistence type="inferred from homology"/>
<organism evidence="10 11">
    <name type="scientific">Streptomyces xiamenensis</name>
    <dbReference type="NCBI Taxonomy" id="408015"/>
    <lineage>
        <taxon>Bacteria</taxon>
        <taxon>Bacillati</taxon>
        <taxon>Actinomycetota</taxon>
        <taxon>Actinomycetes</taxon>
        <taxon>Kitasatosporales</taxon>
        <taxon>Streptomycetaceae</taxon>
        <taxon>Streptomyces</taxon>
    </lineage>
</organism>
<dbReference type="STRING" id="408015.SXIM_11740"/>
<keyword evidence="6 8" id="KW-0472">Membrane</keyword>
<feature type="transmembrane region" description="Helical" evidence="8">
    <location>
        <begin position="32"/>
        <end position="55"/>
    </location>
</feature>
<dbReference type="KEGG" id="sxi:SXIM_11740"/>
<evidence type="ECO:0000256" key="5">
    <source>
        <dbReference type="ARBA" id="ARBA00022989"/>
    </source>
</evidence>
<keyword evidence="5 8" id="KW-1133">Transmembrane helix</keyword>
<dbReference type="RefSeq" id="WP_046723145.1">
    <property type="nucleotide sequence ID" value="NZ_CP009922.3"/>
</dbReference>
<feature type="domain" description="Bacterial sugar transferase" evidence="9">
    <location>
        <begin position="308"/>
        <end position="496"/>
    </location>
</feature>
<evidence type="ECO:0000256" key="3">
    <source>
        <dbReference type="ARBA" id="ARBA00022679"/>
    </source>
</evidence>
<dbReference type="NCBIfam" id="TIGR03025">
    <property type="entry name" value="EPS_sugtrans"/>
    <property type="match status" value="1"/>
</dbReference>
<evidence type="ECO:0000259" key="9">
    <source>
        <dbReference type="Pfam" id="PF02397"/>
    </source>
</evidence>
<evidence type="ECO:0000256" key="4">
    <source>
        <dbReference type="ARBA" id="ARBA00022692"/>
    </source>
</evidence>
<evidence type="ECO:0000256" key="1">
    <source>
        <dbReference type="ARBA" id="ARBA00004141"/>
    </source>
</evidence>
<dbReference type="InterPro" id="IPR003362">
    <property type="entry name" value="Bact_transf"/>
</dbReference>
<dbReference type="GO" id="GO:0016020">
    <property type="term" value="C:membrane"/>
    <property type="evidence" value="ECO:0007669"/>
    <property type="project" value="UniProtKB-SubCell"/>
</dbReference>
<evidence type="ECO:0000313" key="10">
    <source>
        <dbReference type="EMBL" id="AKG42558.1"/>
    </source>
</evidence>
<dbReference type="EMBL" id="CP009922">
    <property type="protein sequence ID" value="AKG42558.1"/>
    <property type="molecule type" value="Genomic_DNA"/>
</dbReference>
<comment type="subcellular location">
    <subcellularLocation>
        <location evidence="1">Membrane</location>
        <topology evidence="1">Multi-pass membrane protein</topology>
    </subcellularLocation>
</comment>
<dbReference type="HOGENOM" id="CLU_024920_3_2_11"/>
<evidence type="ECO:0000313" key="11">
    <source>
        <dbReference type="Proteomes" id="UP000034034"/>
    </source>
</evidence>
<dbReference type="PATRIC" id="fig|408015.6.peg.1204"/>